<keyword evidence="7" id="KW-0325">Glycoprotein</keyword>
<feature type="repeat" description="Cys-rich GLG1" evidence="8">
    <location>
        <begin position="939"/>
        <end position="1006"/>
    </location>
</feature>
<dbReference type="GO" id="GO:0017134">
    <property type="term" value="F:fibroblast growth factor binding"/>
    <property type="evidence" value="ECO:0007669"/>
    <property type="project" value="TreeGrafter"/>
</dbReference>
<keyword evidence="6 10" id="KW-0472">Membrane</keyword>
<dbReference type="GO" id="GO:0000139">
    <property type="term" value="C:Golgi membrane"/>
    <property type="evidence" value="ECO:0007669"/>
    <property type="project" value="InterPro"/>
</dbReference>
<name>A0A9D4EBJ9_DREPO</name>
<proteinExistence type="predicted"/>
<feature type="repeat" description="Cys-rich GLG1" evidence="8">
    <location>
        <begin position="267"/>
        <end position="327"/>
    </location>
</feature>
<dbReference type="InterPro" id="IPR001893">
    <property type="entry name" value="Cys-rich_GLG1_repeat"/>
</dbReference>
<gene>
    <name evidence="11" type="ORF">DPMN_176570</name>
</gene>
<keyword evidence="2 10" id="KW-0812">Transmembrane</keyword>
<reference evidence="11" key="2">
    <citation type="submission" date="2020-11" db="EMBL/GenBank/DDBJ databases">
        <authorList>
            <person name="McCartney M.A."/>
            <person name="Auch B."/>
            <person name="Kono T."/>
            <person name="Mallez S."/>
            <person name="Becker A."/>
            <person name="Gohl D.M."/>
            <person name="Silverstein K.A.T."/>
            <person name="Koren S."/>
            <person name="Bechman K.B."/>
            <person name="Herman A."/>
            <person name="Abrahante J.E."/>
            <person name="Garbe J."/>
        </authorList>
    </citation>
    <scope>NUCLEOTIDE SEQUENCE</scope>
    <source>
        <strain evidence="11">Duluth1</strain>
        <tissue evidence="11">Whole animal</tissue>
    </source>
</reference>
<feature type="repeat" description="Cys-rich GLG1" evidence="8">
    <location>
        <begin position="758"/>
        <end position="817"/>
    </location>
</feature>
<evidence type="ECO:0000256" key="7">
    <source>
        <dbReference type="ARBA" id="ARBA00023180"/>
    </source>
</evidence>
<evidence type="ECO:0000256" key="6">
    <source>
        <dbReference type="ARBA" id="ARBA00023136"/>
    </source>
</evidence>
<protein>
    <recommendedName>
        <fullName evidence="13">Golgi apparatus protein 1</fullName>
    </recommendedName>
</protein>
<dbReference type="PANTHER" id="PTHR11884">
    <property type="entry name" value="SELECTIN LIGAND RELATED"/>
    <property type="match status" value="1"/>
</dbReference>
<dbReference type="PANTHER" id="PTHR11884:SF1">
    <property type="entry name" value="GOLGI APPARATUS PROTEIN 1"/>
    <property type="match status" value="1"/>
</dbReference>
<dbReference type="AlphaFoldDB" id="A0A9D4EBJ9"/>
<dbReference type="OrthoDB" id="2015434at2759"/>
<organism evidence="11 12">
    <name type="scientific">Dreissena polymorpha</name>
    <name type="common">Zebra mussel</name>
    <name type="synonym">Mytilus polymorpha</name>
    <dbReference type="NCBI Taxonomy" id="45954"/>
    <lineage>
        <taxon>Eukaryota</taxon>
        <taxon>Metazoa</taxon>
        <taxon>Spiralia</taxon>
        <taxon>Lophotrochozoa</taxon>
        <taxon>Mollusca</taxon>
        <taxon>Bivalvia</taxon>
        <taxon>Autobranchia</taxon>
        <taxon>Heteroconchia</taxon>
        <taxon>Euheterodonta</taxon>
        <taxon>Imparidentia</taxon>
        <taxon>Neoheterodontei</taxon>
        <taxon>Myida</taxon>
        <taxon>Dreissenoidea</taxon>
        <taxon>Dreissenidae</taxon>
        <taxon>Dreissena</taxon>
    </lineage>
</organism>
<evidence type="ECO:0000313" key="11">
    <source>
        <dbReference type="EMBL" id="KAH3775172.1"/>
    </source>
</evidence>
<feature type="compositionally biased region" description="Acidic residues" evidence="9">
    <location>
        <begin position="618"/>
        <end position="628"/>
    </location>
</feature>
<dbReference type="InterPro" id="IPR039728">
    <property type="entry name" value="GLG1"/>
</dbReference>
<feature type="compositionally biased region" description="Basic and acidic residues" evidence="9">
    <location>
        <begin position="455"/>
        <end position="475"/>
    </location>
</feature>
<evidence type="ECO:0000256" key="4">
    <source>
        <dbReference type="ARBA" id="ARBA00022737"/>
    </source>
</evidence>
<comment type="subcellular location">
    <subcellularLocation>
        <location evidence="1">Membrane</location>
        <topology evidence="1">Single-pass type I membrane protein</topology>
    </subcellularLocation>
</comment>
<sequence>MAEYARRVHAKGPVICLNMFCYVLLIFCTVLSVSGEEPGNFLAQKDAPDAANQGDRINPKFGLRQNMGSGNQPLYEQTNPGRRQIPPDVGIKTDARNNVLLASHPDCMEDVVMLCNATVMRMNNFAILDCLQQDGAVQARVSEKCQHLVWEYKQNLTKDDRFESGVNEVCKKVFEENPECHALPAGVGQRIPCLIEVMDNVTDPGCHRFLTKMANIVFGDYQLVWHFMENCKDDINSFKCGRLDNDSDKMHSQGKTILCLARQIGMLKNPECRKQVLRVAELQSDDYHMDRSLYYACRDAREMFCGQVHSGNGKVFECLFKNKMHPEMPSKCKDLLQVRQKLIAEDVKVEKSFYDACHADIIKNKCIAGMDTAGGHAQRSTILLCLENGLKQGFKPAGECMTQMSLLRKSLMEDYQITPEIVSNCGLEIDKFCRTQAGLDEQGGTIHCLMQMANPRERDRKNQKDHPHAKDPREDFRPECKAALEDLLKEADVAEDASVDGVLMTACSKMINGECKGKIRTELMNCLIENIDADDMTEPCEDKLIEIQYFIVRDFRLDADLYKQCHEDAVNLCKAPNDWWANKGNKATAETDPDVFPCLYRHLPNKLQEHKQAMMDHDDNDDDEEEFKPDELPNPLSRQCEQEVRRVMRHRAKSIDLEPSLEAKCLTDLAVLCSDLEHYGQGKKLKCLQDKYEDIDDKKCKAEVRKFIRDEDEDLDLDTILMKACTPMIKSFCEGILDNNADASNVMNCLIENKNHRDMNSKCKAGIEHHQIIQMKDYTFSHKFREACKKDVLEHCRTSKTKADVVSCLSEIVRNNILLEQTHNISQDCREVLKIDLLQMSENINLDPALKQACGDDLKQFCKGNHNDDGQATECLRENKKSLSAECHKKVFKRQLDEVNLDADFSLFRTCKQMIKKHCSHKDNQDMLSCLKQHLDELGHDDPCKKMVLKRAMESTKDYRMNPKLAKACRRDIPKFCKEDLQHQKEGEEFEGQIINCLKKQFTKKALSNDCADEIRLVIKESHMDINMDPVLMRQCRIEIRSLCQDALGEHDVDRDQLLFQPQNTDTRVKTCLEEKFKDGKIELKSNCGMEIARWQLEVQIDVHIDPELNQLCTMDLVKWCREYETGQGQTMSCLLQTLEDYPNKLKPECKKVLERRKTLWELAAKVAPVESLSEVHEMIMQSPARHYLLGVHVTILGIIFVLGITCGRVTKRVTKTKEFHVSEECHEKNVLVKREVVL</sequence>
<feature type="repeat" description="Cys-rich GLG1" evidence="8">
    <location>
        <begin position="824"/>
        <end position="884"/>
    </location>
</feature>
<evidence type="ECO:0000313" key="12">
    <source>
        <dbReference type="Proteomes" id="UP000828390"/>
    </source>
</evidence>
<comment type="caution">
    <text evidence="11">The sequence shown here is derived from an EMBL/GenBank/DDBJ whole genome shotgun (WGS) entry which is preliminary data.</text>
</comment>
<evidence type="ECO:0008006" key="13">
    <source>
        <dbReference type="Google" id="ProtNLM"/>
    </source>
</evidence>
<feature type="region of interest" description="Disordered" evidence="9">
    <location>
        <begin position="454"/>
        <end position="475"/>
    </location>
</feature>
<dbReference type="Pfam" id="PF00839">
    <property type="entry name" value="Cys_rich_FGFR"/>
    <property type="match status" value="15"/>
</dbReference>
<feature type="repeat" description="Cys-rich GLG1" evidence="8">
    <location>
        <begin position="1083"/>
        <end position="1143"/>
    </location>
</feature>
<dbReference type="InterPro" id="IPR017873">
    <property type="entry name" value="Cys-rich_GLG1_repeat_euk"/>
</dbReference>
<reference evidence="11" key="1">
    <citation type="journal article" date="2019" name="bioRxiv">
        <title>The Genome of the Zebra Mussel, Dreissena polymorpha: A Resource for Invasive Species Research.</title>
        <authorList>
            <person name="McCartney M.A."/>
            <person name="Auch B."/>
            <person name="Kono T."/>
            <person name="Mallez S."/>
            <person name="Zhang Y."/>
            <person name="Obille A."/>
            <person name="Becker A."/>
            <person name="Abrahante J.E."/>
            <person name="Garbe J."/>
            <person name="Badalamenti J.P."/>
            <person name="Herman A."/>
            <person name="Mangelson H."/>
            <person name="Liachko I."/>
            <person name="Sullivan S."/>
            <person name="Sone E.D."/>
            <person name="Koren S."/>
            <person name="Silverstein K.A.T."/>
            <person name="Beckman K.B."/>
            <person name="Gohl D.M."/>
        </authorList>
    </citation>
    <scope>NUCLEOTIDE SEQUENCE</scope>
    <source>
        <strain evidence="11">Duluth1</strain>
        <tissue evidence="11">Whole animal</tissue>
    </source>
</reference>
<evidence type="ECO:0000256" key="10">
    <source>
        <dbReference type="SAM" id="Phobius"/>
    </source>
</evidence>
<evidence type="ECO:0000256" key="5">
    <source>
        <dbReference type="ARBA" id="ARBA00022989"/>
    </source>
</evidence>
<evidence type="ECO:0000256" key="8">
    <source>
        <dbReference type="PROSITE-ProRule" id="PRU00622"/>
    </source>
</evidence>
<keyword evidence="4" id="KW-0677">Repeat</keyword>
<evidence type="ECO:0000256" key="1">
    <source>
        <dbReference type="ARBA" id="ARBA00004479"/>
    </source>
</evidence>
<dbReference type="EMBL" id="JAIWYP010000009">
    <property type="protein sequence ID" value="KAH3775172.1"/>
    <property type="molecule type" value="Genomic_DNA"/>
</dbReference>
<keyword evidence="5 10" id="KW-1133">Transmembrane helix</keyword>
<accession>A0A9D4EBJ9</accession>
<evidence type="ECO:0000256" key="2">
    <source>
        <dbReference type="ARBA" id="ARBA00022692"/>
    </source>
</evidence>
<feature type="repeat" description="Cys-rich GLG1" evidence="8">
    <location>
        <begin position="635"/>
        <end position="696"/>
    </location>
</feature>
<evidence type="ECO:0000256" key="9">
    <source>
        <dbReference type="SAM" id="MobiDB-lite"/>
    </source>
</evidence>
<dbReference type="PROSITE" id="PS51289">
    <property type="entry name" value="GLG1_C_RICH"/>
    <property type="match status" value="6"/>
</dbReference>
<feature type="region of interest" description="Disordered" evidence="9">
    <location>
        <begin position="613"/>
        <end position="635"/>
    </location>
</feature>
<feature type="transmembrane region" description="Helical" evidence="10">
    <location>
        <begin position="1188"/>
        <end position="1208"/>
    </location>
</feature>
<keyword evidence="3" id="KW-0732">Signal</keyword>
<evidence type="ECO:0000256" key="3">
    <source>
        <dbReference type="ARBA" id="ARBA00022729"/>
    </source>
</evidence>
<feature type="transmembrane region" description="Helical" evidence="10">
    <location>
        <begin position="12"/>
        <end position="33"/>
    </location>
</feature>
<keyword evidence="12" id="KW-1185">Reference proteome</keyword>
<dbReference type="Proteomes" id="UP000828390">
    <property type="component" value="Unassembled WGS sequence"/>
</dbReference>